<sequence length="719" mass="80009">MSDTSQVHQRSSQADTAAPLLWTHVAINGDTSPPPQAVIRPFLKGVEQDSVFIDLTPIKDRNLLNKALLQFNESSNAEGMYEEFLGYRKQPRHYLNHAFLETMWLPNSEDRKTLIEEGIVLEDGTFVKGFASYHADATIVKLTLENLPFLPALQLKEEMAARLSAFGDVLDHGISRTDGIYQGEGYATLNLTVPSSPGYECQELHPVGKSCPGHRHLEKLSRVIVWDLTASDQRKVLLQWDQMPAFCRNCQSSEHRRADCPDYKKWVRCHHCNETGHVVKNCSRNDSPNKVRAVENTPAKPRKGSQVAKEGKQGTQGGSKVTLGGAPVGNKGGAQGKGQDVASSGPQGDSDNRTAATQQGSSQGDADSQTGARKQVVDKDVQMDDLPELQVKEVMGKRLPMILSCTTLLSILLMNERSALNALRRRLSSLWTQHCGIISLNTHYTLKHISEGIDGGRFILASLHLTRDLETSPNSPPIATILNIYGRASAHTDRSAFYSELIDTQIVKDTITNTTRTTFIMGDFNYQYKDCRVDGTLISAPVEWTDLLDDYFIDLGFIPGRFIAENGMICQLLMEDAQRKWSIAEQQENDPTFRTLDSDIGLLLDQEKAYDRVNLEYLMKVLGKFGFPRPLIKCISKLMGDNLIRININGHLSTEVAKLRGLKQGGSSLSCYLMGTERTKLLCYADDALVFIHDSNDLTWLQLHMARYCAASNAKFNNA</sequence>
<dbReference type="GeneID" id="89955664"/>
<name>A0AAN7I401_9FUNG</name>
<keyword evidence="1" id="KW-0863">Zinc-finger</keyword>
<dbReference type="AlphaFoldDB" id="A0AAN7I401"/>
<keyword evidence="1" id="KW-0862">Zinc</keyword>
<organism evidence="4 5">
    <name type="scientific">Mucor velutinosus</name>
    <dbReference type="NCBI Taxonomy" id="708070"/>
    <lineage>
        <taxon>Eukaryota</taxon>
        <taxon>Fungi</taxon>
        <taxon>Fungi incertae sedis</taxon>
        <taxon>Mucoromycota</taxon>
        <taxon>Mucoromycotina</taxon>
        <taxon>Mucoromycetes</taxon>
        <taxon>Mucorales</taxon>
        <taxon>Mucorineae</taxon>
        <taxon>Mucoraceae</taxon>
        <taxon>Mucor</taxon>
    </lineage>
</organism>
<protein>
    <recommendedName>
        <fullName evidence="3">CCHC-type domain-containing protein</fullName>
    </recommendedName>
</protein>
<dbReference type="EMBL" id="JASEJX010000004">
    <property type="protein sequence ID" value="KAK4521363.1"/>
    <property type="molecule type" value="Genomic_DNA"/>
</dbReference>
<evidence type="ECO:0000256" key="1">
    <source>
        <dbReference type="PROSITE-ProRule" id="PRU00047"/>
    </source>
</evidence>
<reference evidence="4 5" key="1">
    <citation type="submission" date="2022-11" db="EMBL/GenBank/DDBJ databases">
        <title>Mucor velutinosus strain NIH1002 WGS.</title>
        <authorList>
            <person name="Subramanian P."/>
            <person name="Mullikin J.C."/>
            <person name="Segre J.A."/>
            <person name="Zelazny A.M."/>
        </authorList>
    </citation>
    <scope>NUCLEOTIDE SEQUENCE [LARGE SCALE GENOMIC DNA]</scope>
    <source>
        <strain evidence="4 5">NIH1002</strain>
    </source>
</reference>
<feature type="compositionally biased region" description="Low complexity" evidence="2">
    <location>
        <begin position="357"/>
        <end position="371"/>
    </location>
</feature>
<keyword evidence="1" id="KW-0479">Metal-binding</keyword>
<dbReference type="Pfam" id="PF00078">
    <property type="entry name" value="RVT_1"/>
    <property type="match status" value="1"/>
</dbReference>
<dbReference type="PANTHER" id="PTHR19446">
    <property type="entry name" value="REVERSE TRANSCRIPTASES"/>
    <property type="match status" value="1"/>
</dbReference>
<evidence type="ECO:0000313" key="4">
    <source>
        <dbReference type="EMBL" id="KAK4521363.1"/>
    </source>
</evidence>
<accession>A0AAN7I401</accession>
<comment type="caution">
    <text evidence="4">The sequence shown here is derived from an EMBL/GenBank/DDBJ whole genome shotgun (WGS) entry which is preliminary data.</text>
</comment>
<dbReference type="Gene3D" id="4.10.60.10">
    <property type="entry name" value="Zinc finger, CCHC-type"/>
    <property type="match status" value="1"/>
</dbReference>
<dbReference type="GO" id="GO:0008270">
    <property type="term" value="F:zinc ion binding"/>
    <property type="evidence" value="ECO:0007669"/>
    <property type="project" value="UniProtKB-KW"/>
</dbReference>
<dbReference type="RefSeq" id="XP_064688029.1">
    <property type="nucleotide sequence ID" value="XM_064831161.1"/>
</dbReference>
<evidence type="ECO:0000256" key="2">
    <source>
        <dbReference type="SAM" id="MobiDB-lite"/>
    </source>
</evidence>
<evidence type="ECO:0000313" key="5">
    <source>
        <dbReference type="Proteomes" id="UP001304243"/>
    </source>
</evidence>
<dbReference type="SMART" id="SM00343">
    <property type="entry name" value="ZnF_C2HC"/>
    <property type="match status" value="2"/>
</dbReference>
<feature type="compositionally biased region" description="Gly residues" evidence="2">
    <location>
        <begin position="326"/>
        <end position="336"/>
    </location>
</feature>
<dbReference type="SUPFAM" id="SSF56672">
    <property type="entry name" value="DNA/RNA polymerases"/>
    <property type="match status" value="1"/>
</dbReference>
<feature type="region of interest" description="Disordered" evidence="2">
    <location>
        <begin position="278"/>
        <end position="380"/>
    </location>
</feature>
<feature type="domain" description="CCHC-type" evidence="3">
    <location>
        <begin position="268"/>
        <end position="282"/>
    </location>
</feature>
<dbReference type="PROSITE" id="PS50158">
    <property type="entry name" value="ZF_CCHC"/>
    <property type="match status" value="1"/>
</dbReference>
<evidence type="ECO:0000259" key="3">
    <source>
        <dbReference type="PROSITE" id="PS50158"/>
    </source>
</evidence>
<keyword evidence="5" id="KW-1185">Reference proteome</keyword>
<dbReference type="Proteomes" id="UP001304243">
    <property type="component" value="Unassembled WGS sequence"/>
</dbReference>
<proteinExistence type="predicted"/>
<dbReference type="InterPro" id="IPR001878">
    <property type="entry name" value="Znf_CCHC"/>
</dbReference>
<dbReference type="GO" id="GO:0003676">
    <property type="term" value="F:nucleic acid binding"/>
    <property type="evidence" value="ECO:0007669"/>
    <property type="project" value="InterPro"/>
</dbReference>
<dbReference type="InterPro" id="IPR043502">
    <property type="entry name" value="DNA/RNA_pol_sf"/>
</dbReference>
<dbReference type="SUPFAM" id="SSF57756">
    <property type="entry name" value="Retrovirus zinc finger-like domains"/>
    <property type="match status" value="1"/>
</dbReference>
<dbReference type="InterPro" id="IPR000477">
    <property type="entry name" value="RT_dom"/>
</dbReference>
<dbReference type="InterPro" id="IPR036875">
    <property type="entry name" value="Znf_CCHC_sf"/>
</dbReference>
<gene>
    <name evidence="4" type="ORF">ATC70_011978</name>
</gene>
<feature type="compositionally biased region" description="Polar residues" evidence="2">
    <location>
        <begin position="341"/>
        <end position="356"/>
    </location>
</feature>